<dbReference type="AlphaFoldDB" id="A0A6L5YC18"/>
<dbReference type="PANTHER" id="PTHR33451:SF3">
    <property type="entry name" value="MALATE-2H(+)_NA(+)-LACTATE ANTIPORTER"/>
    <property type="match status" value="1"/>
</dbReference>
<feature type="transmembrane region" description="Helical" evidence="9">
    <location>
        <begin position="149"/>
        <end position="175"/>
    </location>
</feature>
<evidence type="ECO:0000256" key="4">
    <source>
        <dbReference type="ARBA" id="ARBA00022475"/>
    </source>
</evidence>
<feature type="transmembrane region" description="Helical" evidence="9">
    <location>
        <begin position="88"/>
        <end position="114"/>
    </location>
</feature>
<feature type="transmembrane region" description="Helical" evidence="9">
    <location>
        <begin position="245"/>
        <end position="264"/>
    </location>
</feature>
<dbReference type="InterPro" id="IPR018461">
    <property type="entry name" value="Na/H_Antiport_NhaC-like_C"/>
</dbReference>
<feature type="transmembrane region" description="Helical" evidence="9">
    <location>
        <begin position="120"/>
        <end position="137"/>
    </location>
</feature>
<dbReference type="GO" id="GO:0005886">
    <property type="term" value="C:plasma membrane"/>
    <property type="evidence" value="ECO:0007669"/>
    <property type="project" value="UniProtKB-SubCell"/>
</dbReference>
<evidence type="ECO:0000256" key="3">
    <source>
        <dbReference type="ARBA" id="ARBA00022449"/>
    </source>
</evidence>
<keyword evidence="4" id="KW-1003">Cell membrane</keyword>
<evidence type="ECO:0000256" key="9">
    <source>
        <dbReference type="SAM" id="Phobius"/>
    </source>
</evidence>
<feature type="transmembrane region" description="Helical" evidence="9">
    <location>
        <begin position="47"/>
        <end position="67"/>
    </location>
</feature>
<keyword evidence="5 9" id="KW-0812">Transmembrane</keyword>
<keyword evidence="7 9" id="KW-0472">Membrane</keyword>
<dbReference type="InterPro" id="IPR004770">
    <property type="entry name" value="Na/H_antiport_NhaC"/>
</dbReference>
<comment type="subcellular location">
    <subcellularLocation>
        <location evidence="1">Cell membrane</location>
        <topology evidence="1">Multi-pass membrane protein</topology>
    </subcellularLocation>
</comment>
<keyword evidence="3" id="KW-0050">Antiport</keyword>
<evidence type="ECO:0000313" key="12">
    <source>
        <dbReference type="Proteomes" id="UP000473699"/>
    </source>
</evidence>
<feature type="transmembrane region" description="Helical" evidence="9">
    <location>
        <begin position="447"/>
        <end position="467"/>
    </location>
</feature>
<dbReference type="InterPro" id="IPR052180">
    <property type="entry name" value="NhaC_Na-H+_Antiporter"/>
</dbReference>
<accession>A0A6L5YC18</accession>
<keyword evidence="2" id="KW-0813">Transport</keyword>
<keyword evidence="6 9" id="KW-1133">Transmembrane helix</keyword>
<dbReference type="Proteomes" id="UP000473699">
    <property type="component" value="Unassembled WGS sequence"/>
</dbReference>
<comment type="similarity">
    <text evidence="8">Belongs to the NhaC Na(+)/H(+) (TC 2.A.35) antiporter family.</text>
</comment>
<evidence type="ECO:0000256" key="7">
    <source>
        <dbReference type="ARBA" id="ARBA00023136"/>
    </source>
</evidence>
<feature type="transmembrane region" description="Helical" evidence="9">
    <location>
        <begin position="270"/>
        <end position="289"/>
    </location>
</feature>
<feature type="transmembrane region" description="Helical" evidence="9">
    <location>
        <begin position="364"/>
        <end position="388"/>
    </location>
</feature>
<dbReference type="EMBL" id="VUNH01000007">
    <property type="protein sequence ID" value="MST55790.1"/>
    <property type="molecule type" value="Genomic_DNA"/>
</dbReference>
<name>A0A6L5YC18_9BACT</name>
<proteinExistence type="inferred from homology"/>
<evidence type="ECO:0000256" key="6">
    <source>
        <dbReference type="ARBA" id="ARBA00022989"/>
    </source>
</evidence>
<evidence type="ECO:0000256" key="2">
    <source>
        <dbReference type="ARBA" id="ARBA00022448"/>
    </source>
</evidence>
<evidence type="ECO:0000256" key="5">
    <source>
        <dbReference type="ARBA" id="ARBA00022692"/>
    </source>
</evidence>
<comment type="caution">
    <text evidence="11">The sequence shown here is derived from an EMBL/GenBank/DDBJ whole genome shotgun (WGS) entry which is preliminary data.</text>
</comment>
<dbReference type="RefSeq" id="WP_154528885.1">
    <property type="nucleotide sequence ID" value="NZ_VUNH01000007.1"/>
</dbReference>
<evidence type="ECO:0000256" key="8">
    <source>
        <dbReference type="ARBA" id="ARBA00038435"/>
    </source>
</evidence>
<evidence type="ECO:0000313" key="11">
    <source>
        <dbReference type="EMBL" id="MST55790.1"/>
    </source>
</evidence>
<dbReference type="Pfam" id="PF03553">
    <property type="entry name" value="Na_H_antiporter"/>
    <property type="match status" value="1"/>
</dbReference>
<gene>
    <name evidence="11" type="primary">nhaC</name>
    <name evidence="11" type="ORF">FYJ74_07060</name>
</gene>
<keyword evidence="12" id="KW-1185">Reference proteome</keyword>
<reference evidence="11 12" key="1">
    <citation type="submission" date="2019-08" db="EMBL/GenBank/DDBJ databases">
        <title>In-depth cultivation of the pig gut microbiome towards novel bacterial diversity and tailored functional studies.</title>
        <authorList>
            <person name="Wylensek D."/>
            <person name="Hitch T.C.A."/>
            <person name="Clavel T."/>
        </authorList>
    </citation>
    <scope>NUCLEOTIDE SEQUENCE [LARGE SCALE GENOMIC DNA]</scope>
    <source>
        <strain evidence="11 12">SM-530-WT-4B</strain>
    </source>
</reference>
<evidence type="ECO:0000259" key="10">
    <source>
        <dbReference type="Pfam" id="PF03553"/>
    </source>
</evidence>
<feature type="transmembrane region" description="Helical" evidence="9">
    <location>
        <begin position="203"/>
        <end position="224"/>
    </location>
</feature>
<dbReference type="GO" id="GO:0015297">
    <property type="term" value="F:antiporter activity"/>
    <property type="evidence" value="ECO:0007669"/>
    <property type="project" value="UniProtKB-KW"/>
</dbReference>
<dbReference type="NCBIfam" id="TIGR00931">
    <property type="entry name" value="antiport_nhaC"/>
    <property type="match status" value="1"/>
</dbReference>
<protein>
    <submittedName>
        <fullName evidence="11">Na+/H+ antiporter NhaC</fullName>
    </submittedName>
</protein>
<evidence type="ECO:0000256" key="1">
    <source>
        <dbReference type="ARBA" id="ARBA00004651"/>
    </source>
</evidence>
<feature type="domain" description="Na+/H+ antiporter NhaC-like C-terminal" evidence="10">
    <location>
        <begin position="172"/>
        <end position="463"/>
    </location>
</feature>
<organism evidence="11 12">
    <name type="scientific">Pyramidobacter porci</name>
    <dbReference type="NCBI Taxonomy" id="2605789"/>
    <lineage>
        <taxon>Bacteria</taxon>
        <taxon>Thermotogati</taxon>
        <taxon>Synergistota</taxon>
        <taxon>Synergistia</taxon>
        <taxon>Synergistales</taxon>
        <taxon>Dethiosulfovibrionaceae</taxon>
        <taxon>Pyramidobacter</taxon>
    </lineage>
</organism>
<sequence length="488" mass="52273">MVERNSESVFHEEASTYFRPKTWVSFVIVAFLICSMCSAIFVTGVQLHITMMISMGFSMLLLAFDGCSYKKLEAAIIYGGKLLIPTLVLLYCIGALIGAWIAGGTVPMIIYWGLRLIDPKYFLVTACLACMVVSMASGSSWSTIGTVGVALMGVGVGLNVNPAMTAGAVVSGAAFGDKMSPLSDTTNVAPAVAEADLFDHIRAMLYTGGPAIVLALAGFAILGFQAGGTTDEATVLNIMTSLHGLFRMNVLTLIPALIVLLLALKRFPAFPTLLISTLAAALLAVVMQGQSIPSILTIMEQGFVSNTGVGQIDKLLTRGGIFSMNYNCGLSTLVMVYGGILEKCGVLDVLLEKMHSFTKTVGRLVATTVCLEIFLNLITASQYMTIILGGKLMMPAYRKHDLLPQCLSRTLEDSGTVTSLLIPWNLCGAFATAAIGVNSFSYLPYALFNWLCPLIAVIWGFAGLFQWKTGAISSKRTYRREDSIIDAK</sequence>
<feature type="transmembrane region" description="Helical" evidence="9">
    <location>
        <begin position="23"/>
        <end position="41"/>
    </location>
</feature>
<dbReference type="PANTHER" id="PTHR33451">
    <property type="entry name" value="MALATE-2H(+)/NA(+)-LACTATE ANTIPORTER"/>
    <property type="match status" value="1"/>
</dbReference>